<dbReference type="PROSITE" id="PS50928">
    <property type="entry name" value="ABC_TM1"/>
    <property type="match status" value="1"/>
</dbReference>
<evidence type="ECO:0000313" key="11">
    <source>
        <dbReference type="Proteomes" id="UP000245396"/>
    </source>
</evidence>
<dbReference type="EMBL" id="QGGG01000009">
    <property type="protein sequence ID" value="PWJ82403.1"/>
    <property type="molecule type" value="Genomic_DNA"/>
</dbReference>
<evidence type="ECO:0000256" key="2">
    <source>
        <dbReference type="ARBA" id="ARBA00022448"/>
    </source>
</evidence>
<sequence length="270" mass="29666">MLRRPATSTQITHLQRLWLYILCGLVLFYLVVPTLLVIPMSFSGSRFLSFPPETWSLRWYRAYFDSVEWRAATSVSLQAAAWTTVVATVTGTLAAYGLHCSRLKITKHLSVLLVLPMIIPVILLAVGVFMLFAPLQLNSSLTGLVLSHSALAIPLVLITVTAGMRNFDLNQEQVARSLGASRPRAFVTVTLPQIRNSVLSAALLSFVVSLDEVVIALLIAGGDMATLPRRMFLALRDEIDPTIASISTILILLSILLLGLSQLLDRKRSK</sequence>
<keyword evidence="2 8" id="KW-0813">Transport</keyword>
<dbReference type="AlphaFoldDB" id="A0A316C1S1"/>
<evidence type="ECO:0000256" key="5">
    <source>
        <dbReference type="ARBA" id="ARBA00022692"/>
    </source>
</evidence>
<keyword evidence="3" id="KW-1003">Cell membrane</keyword>
<evidence type="ECO:0000259" key="9">
    <source>
        <dbReference type="PROSITE" id="PS50928"/>
    </source>
</evidence>
<evidence type="ECO:0000256" key="3">
    <source>
        <dbReference type="ARBA" id="ARBA00022475"/>
    </source>
</evidence>
<dbReference type="GO" id="GO:0005886">
    <property type="term" value="C:plasma membrane"/>
    <property type="evidence" value="ECO:0007669"/>
    <property type="project" value="UniProtKB-SubCell"/>
</dbReference>
<keyword evidence="7 8" id="KW-0472">Membrane</keyword>
<evidence type="ECO:0000256" key="1">
    <source>
        <dbReference type="ARBA" id="ARBA00004429"/>
    </source>
</evidence>
<comment type="caution">
    <text evidence="10">The sequence shown here is derived from an EMBL/GenBank/DDBJ whole genome shotgun (WGS) entry which is preliminary data.</text>
</comment>
<keyword evidence="4" id="KW-0997">Cell inner membrane</keyword>
<feature type="transmembrane region" description="Helical" evidence="8">
    <location>
        <begin position="20"/>
        <end position="42"/>
    </location>
</feature>
<accession>A0A316C1S1</accession>
<feature type="transmembrane region" description="Helical" evidence="8">
    <location>
        <begin position="242"/>
        <end position="264"/>
    </location>
</feature>
<feature type="transmembrane region" description="Helical" evidence="8">
    <location>
        <begin position="201"/>
        <end position="222"/>
    </location>
</feature>
<dbReference type="InterPro" id="IPR000515">
    <property type="entry name" value="MetI-like"/>
</dbReference>
<evidence type="ECO:0000256" key="6">
    <source>
        <dbReference type="ARBA" id="ARBA00022989"/>
    </source>
</evidence>
<dbReference type="CDD" id="cd06261">
    <property type="entry name" value="TM_PBP2"/>
    <property type="match status" value="1"/>
</dbReference>
<protein>
    <submittedName>
        <fullName evidence="10">Putative spermidine/putrescine transport system permease protein</fullName>
    </submittedName>
</protein>
<feature type="domain" description="ABC transmembrane type-1" evidence="9">
    <location>
        <begin position="73"/>
        <end position="261"/>
    </location>
</feature>
<organism evidence="10 11">
    <name type="scientific">Pseudaminobacter salicylatoxidans</name>
    <dbReference type="NCBI Taxonomy" id="93369"/>
    <lineage>
        <taxon>Bacteria</taxon>
        <taxon>Pseudomonadati</taxon>
        <taxon>Pseudomonadota</taxon>
        <taxon>Alphaproteobacteria</taxon>
        <taxon>Hyphomicrobiales</taxon>
        <taxon>Phyllobacteriaceae</taxon>
        <taxon>Pseudaminobacter</taxon>
    </lineage>
</organism>
<dbReference type="OrthoDB" id="8156137at2"/>
<dbReference type="Pfam" id="PF00528">
    <property type="entry name" value="BPD_transp_1"/>
    <property type="match status" value="1"/>
</dbReference>
<reference evidence="10 11" key="1">
    <citation type="submission" date="2018-05" db="EMBL/GenBank/DDBJ databases">
        <title>Genomic Encyclopedia of Type Strains, Phase IV (KMG-IV): sequencing the most valuable type-strain genomes for metagenomic binning, comparative biology and taxonomic classification.</title>
        <authorList>
            <person name="Goeker M."/>
        </authorList>
    </citation>
    <scope>NUCLEOTIDE SEQUENCE [LARGE SCALE GENOMIC DNA]</scope>
    <source>
        <strain evidence="10 11">DSM 6986</strain>
    </source>
</reference>
<gene>
    <name evidence="10" type="ORF">C7441_109172</name>
</gene>
<dbReference type="GO" id="GO:0055085">
    <property type="term" value="P:transmembrane transport"/>
    <property type="evidence" value="ECO:0007669"/>
    <property type="project" value="InterPro"/>
</dbReference>
<dbReference type="PANTHER" id="PTHR43357">
    <property type="entry name" value="INNER MEMBRANE ABC TRANSPORTER PERMEASE PROTEIN YDCV"/>
    <property type="match status" value="1"/>
</dbReference>
<dbReference type="Gene3D" id="1.10.3720.10">
    <property type="entry name" value="MetI-like"/>
    <property type="match status" value="1"/>
</dbReference>
<evidence type="ECO:0000256" key="4">
    <source>
        <dbReference type="ARBA" id="ARBA00022519"/>
    </source>
</evidence>
<keyword evidence="11" id="KW-1185">Reference proteome</keyword>
<keyword evidence="5 8" id="KW-0812">Transmembrane</keyword>
<comment type="subcellular location">
    <subcellularLocation>
        <location evidence="1">Cell inner membrane</location>
        <topology evidence="1">Multi-pass membrane protein</topology>
    </subcellularLocation>
    <subcellularLocation>
        <location evidence="8">Cell membrane</location>
        <topology evidence="8">Multi-pass membrane protein</topology>
    </subcellularLocation>
</comment>
<feature type="transmembrane region" description="Helical" evidence="8">
    <location>
        <begin position="79"/>
        <end position="98"/>
    </location>
</feature>
<dbReference type="PANTHER" id="PTHR43357:SF4">
    <property type="entry name" value="INNER MEMBRANE ABC TRANSPORTER PERMEASE PROTEIN YDCV"/>
    <property type="match status" value="1"/>
</dbReference>
<dbReference type="RefSeq" id="WP_109613406.1">
    <property type="nucleotide sequence ID" value="NZ_QGGG01000009.1"/>
</dbReference>
<evidence type="ECO:0000313" key="10">
    <source>
        <dbReference type="EMBL" id="PWJ82403.1"/>
    </source>
</evidence>
<keyword evidence="6 8" id="KW-1133">Transmembrane helix</keyword>
<proteinExistence type="inferred from homology"/>
<evidence type="ECO:0000256" key="8">
    <source>
        <dbReference type="RuleBase" id="RU363032"/>
    </source>
</evidence>
<dbReference type="Proteomes" id="UP000245396">
    <property type="component" value="Unassembled WGS sequence"/>
</dbReference>
<comment type="similarity">
    <text evidence="8">Belongs to the binding-protein-dependent transport system permease family.</text>
</comment>
<name>A0A316C1S1_PSESE</name>
<evidence type="ECO:0000256" key="7">
    <source>
        <dbReference type="ARBA" id="ARBA00023136"/>
    </source>
</evidence>
<dbReference type="SUPFAM" id="SSF161098">
    <property type="entry name" value="MetI-like"/>
    <property type="match status" value="1"/>
</dbReference>
<dbReference type="STRING" id="1192868.GCA_000304395_03750"/>
<feature type="transmembrane region" description="Helical" evidence="8">
    <location>
        <begin position="145"/>
        <end position="164"/>
    </location>
</feature>
<dbReference type="InterPro" id="IPR035906">
    <property type="entry name" value="MetI-like_sf"/>
</dbReference>
<feature type="transmembrane region" description="Helical" evidence="8">
    <location>
        <begin position="110"/>
        <end position="133"/>
    </location>
</feature>